<dbReference type="PANTHER" id="PTHR11017">
    <property type="entry name" value="LEUCINE-RICH REPEAT-CONTAINING PROTEIN"/>
    <property type="match status" value="1"/>
</dbReference>
<dbReference type="PANTHER" id="PTHR11017:SF525">
    <property type="entry name" value="TIR DOMAIN-CONTAINING PROTEIN"/>
    <property type="match status" value="1"/>
</dbReference>
<dbReference type="SUPFAM" id="SSF52540">
    <property type="entry name" value="P-loop containing nucleoside triphosphate hydrolases"/>
    <property type="match status" value="1"/>
</dbReference>
<dbReference type="InterPro" id="IPR044974">
    <property type="entry name" value="Disease_R_plants"/>
</dbReference>
<comment type="caution">
    <text evidence="4">The sequence shown here is derived from an EMBL/GenBank/DDBJ whole genome shotgun (WGS) entry which is preliminary data.</text>
</comment>
<evidence type="ECO:0000259" key="3">
    <source>
        <dbReference type="Pfam" id="PF23282"/>
    </source>
</evidence>
<dbReference type="InterPro" id="IPR058192">
    <property type="entry name" value="WHD_ROQ1-like"/>
</dbReference>
<dbReference type="InterPro" id="IPR008250">
    <property type="entry name" value="ATPase_P-typ_transduc_dom_A_sf"/>
</dbReference>
<name>A0A8S9ITH4_BRACR</name>
<dbReference type="InterPro" id="IPR036390">
    <property type="entry name" value="WH_DNA-bd_sf"/>
</dbReference>
<dbReference type="Gene3D" id="2.70.150.10">
    <property type="entry name" value="Calcium-transporting ATPase, cytoplasmic transduction domain A"/>
    <property type="match status" value="1"/>
</dbReference>
<keyword evidence="1" id="KW-0677">Repeat</keyword>
<evidence type="ECO:0000256" key="1">
    <source>
        <dbReference type="ARBA" id="ARBA00022737"/>
    </source>
</evidence>
<dbReference type="InterPro" id="IPR042197">
    <property type="entry name" value="Apaf_helical"/>
</dbReference>
<accession>A0A8S9ITH4</accession>
<reference evidence="4" key="1">
    <citation type="submission" date="2019-12" db="EMBL/GenBank/DDBJ databases">
        <title>Genome sequencing and annotation of Brassica cretica.</title>
        <authorList>
            <person name="Studholme D.J."/>
            <person name="Sarris P.F."/>
        </authorList>
    </citation>
    <scope>NUCLEOTIDE SEQUENCE</scope>
    <source>
        <strain evidence="4">PFS-102/07</strain>
        <tissue evidence="4">Leaf</tissue>
    </source>
</reference>
<dbReference type="Gene3D" id="1.10.8.430">
    <property type="entry name" value="Helical domain of apoptotic protease-activating factors"/>
    <property type="match status" value="1"/>
</dbReference>
<feature type="domain" description="Disease resistance protein Roq1-like winged-helix" evidence="3">
    <location>
        <begin position="104"/>
        <end position="165"/>
    </location>
</feature>
<gene>
    <name evidence="4" type="ORF">F2Q70_00001508</name>
</gene>
<dbReference type="SUPFAM" id="SSF81653">
    <property type="entry name" value="Calcium ATPase, transduction domain A"/>
    <property type="match status" value="1"/>
</dbReference>
<feature type="non-terminal residue" evidence="4">
    <location>
        <position position="1"/>
    </location>
</feature>
<dbReference type="Pfam" id="PF23282">
    <property type="entry name" value="WHD_ROQ1"/>
    <property type="match status" value="1"/>
</dbReference>
<dbReference type="GO" id="GO:0006952">
    <property type="term" value="P:defense response"/>
    <property type="evidence" value="ECO:0007669"/>
    <property type="project" value="InterPro"/>
</dbReference>
<sequence length="248" mass="27140">MKSLLHLENNEAMIVGISGPAGIEALGIFCLSALKQISPPDGFGTLAERAAELCSNLPLGLCVVGSSLCKKKEDEWEVVLHRLETSLDRDIERILKVGYDGLHEKDQALFLYIAVFFNYTKCDHLSAMLADLDERDGLKTLVDKSLICISTNGDIQMHKLLQQVGYVSVEALLLQFCLSLSLQLLVTIANLFSFNYRIGDQVLADGVLISSHSLAIDESSMTGESKIDQKSPFLMSGCKVADGVRNVM</sequence>
<dbReference type="EMBL" id="QGKY02001015">
    <property type="protein sequence ID" value="KAF2573054.1"/>
    <property type="molecule type" value="Genomic_DNA"/>
</dbReference>
<dbReference type="FunFam" id="1.10.8.430:FF:000002">
    <property type="entry name" value="Disease resistance protein (TIR-NBS-LRR class)"/>
    <property type="match status" value="1"/>
</dbReference>
<dbReference type="AlphaFoldDB" id="A0A8S9ITH4"/>
<evidence type="ECO:0000313" key="4">
    <source>
        <dbReference type="EMBL" id="KAF2573054.1"/>
    </source>
</evidence>
<feature type="domain" description="P-type ATPase A" evidence="2">
    <location>
        <begin position="197"/>
        <end position="243"/>
    </location>
</feature>
<dbReference type="InterPro" id="IPR027417">
    <property type="entry name" value="P-loop_NTPase"/>
</dbReference>
<dbReference type="SUPFAM" id="SSF46785">
    <property type="entry name" value="Winged helix' DNA-binding domain"/>
    <property type="match status" value="1"/>
</dbReference>
<proteinExistence type="predicted"/>
<organism evidence="4">
    <name type="scientific">Brassica cretica</name>
    <name type="common">Mustard</name>
    <dbReference type="NCBI Taxonomy" id="69181"/>
    <lineage>
        <taxon>Eukaryota</taxon>
        <taxon>Viridiplantae</taxon>
        <taxon>Streptophyta</taxon>
        <taxon>Embryophyta</taxon>
        <taxon>Tracheophyta</taxon>
        <taxon>Spermatophyta</taxon>
        <taxon>Magnoliopsida</taxon>
        <taxon>eudicotyledons</taxon>
        <taxon>Gunneridae</taxon>
        <taxon>Pentapetalae</taxon>
        <taxon>rosids</taxon>
        <taxon>malvids</taxon>
        <taxon>Brassicales</taxon>
        <taxon>Brassicaceae</taxon>
        <taxon>Brassiceae</taxon>
        <taxon>Brassica</taxon>
    </lineage>
</organism>
<protein>
    <recommendedName>
        <fullName evidence="5">NB-ARC domain-containing protein</fullName>
    </recommendedName>
</protein>
<evidence type="ECO:0000259" key="2">
    <source>
        <dbReference type="Pfam" id="PF00122"/>
    </source>
</evidence>
<evidence type="ECO:0008006" key="5">
    <source>
        <dbReference type="Google" id="ProtNLM"/>
    </source>
</evidence>
<dbReference type="InterPro" id="IPR059000">
    <property type="entry name" value="ATPase_P-type_domA"/>
</dbReference>
<dbReference type="Pfam" id="PF00122">
    <property type="entry name" value="E1-E2_ATPase"/>
    <property type="match status" value="1"/>
</dbReference>